<dbReference type="EMBL" id="CALNXI010002632">
    <property type="protein sequence ID" value="CAH3189577.1"/>
    <property type="molecule type" value="Genomic_DNA"/>
</dbReference>
<evidence type="ECO:0000313" key="1">
    <source>
        <dbReference type="EMBL" id="CAH3189577.1"/>
    </source>
</evidence>
<name>A0ABN8SCZ2_9CNID</name>
<dbReference type="Proteomes" id="UP001159427">
    <property type="component" value="Unassembled WGS sequence"/>
</dbReference>
<keyword evidence="2" id="KW-1185">Reference proteome</keyword>
<comment type="caution">
    <text evidence="1">The sequence shown here is derived from an EMBL/GenBank/DDBJ whole genome shotgun (WGS) entry which is preliminary data.</text>
</comment>
<gene>
    <name evidence="1" type="ORF">PEVE_00019530</name>
</gene>
<protein>
    <submittedName>
        <fullName evidence="1">Uncharacterized protein</fullName>
    </submittedName>
</protein>
<accession>A0ABN8SCZ2</accession>
<reference evidence="1 2" key="1">
    <citation type="submission" date="2022-05" db="EMBL/GenBank/DDBJ databases">
        <authorList>
            <consortium name="Genoscope - CEA"/>
            <person name="William W."/>
        </authorList>
    </citation>
    <scope>NUCLEOTIDE SEQUENCE [LARGE SCALE GENOMIC DNA]</scope>
</reference>
<sequence>MKNIIVKENQGDWLFEQQSTAYPCANSDVPFVWKVPLKPEPTAQQMPATKVTIKQLSAITTNQQVNVSGTLSFGDKEPKQVIVKATQTASRVKEDCILEDSTETVILHIWGPLK</sequence>
<proteinExistence type="predicted"/>
<evidence type="ECO:0000313" key="2">
    <source>
        <dbReference type="Proteomes" id="UP001159427"/>
    </source>
</evidence>
<organism evidence="1 2">
    <name type="scientific">Porites evermanni</name>
    <dbReference type="NCBI Taxonomy" id="104178"/>
    <lineage>
        <taxon>Eukaryota</taxon>
        <taxon>Metazoa</taxon>
        <taxon>Cnidaria</taxon>
        <taxon>Anthozoa</taxon>
        <taxon>Hexacorallia</taxon>
        <taxon>Scleractinia</taxon>
        <taxon>Fungiina</taxon>
        <taxon>Poritidae</taxon>
        <taxon>Porites</taxon>
    </lineage>
</organism>